<feature type="transmembrane region" description="Helical" evidence="1">
    <location>
        <begin position="102"/>
        <end position="121"/>
    </location>
</feature>
<sequence>MTAQQGTAGRGPSLVLATVVAVGAFVAAMVLYDVVLGISGYGGNEFWWARAVEGVLIGGAALVAWTVAAVRLGAIVGLAVTTVLLALGLAEPSSELWSSGQSPVIWALAVVFAVRAVVPAARRAETLPGMSAS</sequence>
<name>A0A1I2DVM8_9MICO</name>
<keyword evidence="1" id="KW-0472">Membrane</keyword>
<evidence type="ECO:0000256" key="1">
    <source>
        <dbReference type="SAM" id="Phobius"/>
    </source>
</evidence>
<keyword evidence="1" id="KW-1133">Transmembrane helix</keyword>
<dbReference type="Proteomes" id="UP000198520">
    <property type="component" value="Unassembled WGS sequence"/>
</dbReference>
<organism evidence="2 3">
    <name type="scientific">Flavimobilis marinus</name>
    <dbReference type="NCBI Taxonomy" id="285351"/>
    <lineage>
        <taxon>Bacteria</taxon>
        <taxon>Bacillati</taxon>
        <taxon>Actinomycetota</taxon>
        <taxon>Actinomycetes</taxon>
        <taxon>Micrococcales</taxon>
        <taxon>Jonesiaceae</taxon>
        <taxon>Flavimobilis</taxon>
    </lineage>
</organism>
<evidence type="ECO:0000313" key="2">
    <source>
        <dbReference type="EMBL" id="SFE84488.1"/>
    </source>
</evidence>
<keyword evidence="1" id="KW-0812">Transmembrane</keyword>
<dbReference type="RefSeq" id="WP_143073122.1">
    <property type="nucleotide sequence ID" value="NZ_BNAN01000001.1"/>
</dbReference>
<dbReference type="EMBL" id="FONZ01000001">
    <property type="protein sequence ID" value="SFE84488.1"/>
    <property type="molecule type" value="Genomic_DNA"/>
</dbReference>
<proteinExistence type="predicted"/>
<dbReference type="AlphaFoldDB" id="A0A1I2DVM8"/>
<reference evidence="3" key="1">
    <citation type="submission" date="2016-10" db="EMBL/GenBank/DDBJ databases">
        <authorList>
            <person name="Varghese N."/>
            <person name="Submissions S."/>
        </authorList>
    </citation>
    <scope>NUCLEOTIDE SEQUENCE [LARGE SCALE GENOMIC DNA]</scope>
    <source>
        <strain evidence="3">DSM 19083</strain>
    </source>
</reference>
<feature type="transmembrane region" description="Helical" evidence="1">
    <location>
        <begin position="72"/>
        <end position="90"/>
    </location>
</feature>
<accession>A0A1I2DVM8</accession>
<gene>
    <name evidence="2" type="ORF">SAMN04488035_0755</name>
</gene>
<feature type="transmembrane region" description="Helical" evidence="1">
    <location>
        <begin position="47"/>
        <end position="65"/>
    </location>
</feature>
<protein>
    <submittedName>
        <fullName evidence="2">Uncharacterized protein</fullName>
    </submittedName>
</protein>
<feature type="transmembrane region" description="Helical" evidence="1">
    <location>
        <begin position="12"/>
        <end position="35"/>
    </location>
</feature>
<keyword evidence="3" id="KW-1185">Reference proteome</keyword>
<evidence type="ECO:0000313" key="3">
    <source>
        <dbReference type="Proteomes" id="UP000198520"/>
    </source>
</evidence>